<protein>
    <submittedName>
        <fullName evidence="1">Uncharacterized protein</fullName>
    </submittedName>
</protein>
<proteinExistence type="predicted"/>
<evidence type="ECO:0000313" key="1">
    <source>
        <dbReference type="EMBL" id="KAJ2896446.1"/>
    </source>
</evidence>
<keyword evidence="2" id="KW-1185">Reference proteome</keyword>
<accession>A0ACC1M6B2</accession>
<gene>
    <name evidence="1" type="ORF">IWW38_002019</name>
</gene>
<feature type="non-terminal residue" evidence="1">
    <location>
        <position position="1"/>
    </location>
</feature>
<organism evidence="1 2">
    <name type="scientific">Coemansia aciculifera</name>
    <dbReference type="NCBI Taxonomy" id="417176"/>
    <lineage>
        <taxon>Eukaryota</taxon>
        <taxon>Fungi</taxon>
        <taxon>Fungi incertae sedis</taxon>
        <taxon>Zoopagomycota</taxon>
        <taxon>Kickxellomycotina</taxon>
        <taxon>Kickxellomycetes</taxon>
        <taxon>Kickxellales</taxon>
        <taxon>Kickxellaceae</taxon>
        <taxon>Coemansia</taxon>
    </lineage>
</organism>
<name>A0ACC1M6B2_9FUNG</name>
<sequence>SSTPATTPESKSTKPTGSQSSTDTADKSRDGPTSSDSGSHSKPTDSASSTTDSVSNSPTPSFDSSYDITGLPGSAIMMTPNLMLIPTPMFVIGSNVTLGWKYSNDTLRPPKKVSICGKFPKDLQYSNNPAALCDWFVAVNISGALTNYTWNTVTMGAPGVAFAEDTGYLMYLYDSDFGPSNYVPGAGRIPPSQFWFNMYNSRYTLTNNGVPKGYNPSAAHSLSVQIWVVATVVALGILAQENNPAKVAIVDDNNIGFRALLLPLPIPFPYCSSSWEPAQRPRTRAEPASAVGKGESGGDNRDLTVNIGGTSPATATSGFGISLGNIGGSTPSKTGSSNSPASTGSGTSNGQPGRITIKTPPQSVASPLFEIDSTVQLQWDYDNNMKKPPSQITIRGQMPTGFFQPGTTKPLYWYIAQNVSASPKSYNWNTVTESPPGYTLREGSGYKLYIYDSDIGWDNSTHVYPGKLFQFMLPFSMYNSRYAQTNDGVPKNYNPNTAASRSASAGVWMAVLAAAAVGALLL</sequence>
<dbReference type="EMBL" id="JANBVB010000195">
    <property type="protein sequence ID" value="KAJ2896446.1"/>
    <property type="molecule type" value="Genomic_DNA"/>
</dbReference>
<reference evidence="1" key="1">
    <citation type="submission" date="2022-07" db="EMBL/GenBank/DDBJ databases">
        <title>Phylogenomic reconstructions and comparative analyses of Kickxellomycotina fungi.</title>
        <authorList>
            <person name="Reynolds N.K."/>
            <person name="Stajich J.E."/>
            <person name="Barry K."/>
            <person name="Grigoriev I.V."/>
            <person name="Crous P."/>
            <person name="Smith M.E."/>
        </authorList>
    </citation>
    <scope>NUCLEOTIDE SEQUENCE</scope>
    <source>
        <strain evidence="1">CBS 190363</strain>
    </source>
</reference>
<dbReference type="Proteomes" id="UP001139981">
    <property type="component" value="Unassembled WGS sequence"/>
</dbReference>
<evidence type="ECO:0000313" key="2">
    <source>
        <dbReference type="Proteomes" id="UP001139981"/>
    </source>
</evidence>
<comment type="caution">
    <text evidence="1">The sequence shown here is derived from an EMBL/GenBank/DDBJ whole genome shotgun (WGS) entry which is preliminary data.</text>
</comment>